<gene>
    <name evidence="10" type="ORF">HZF10_05125</name>
</gene>
<dbReference type="InterPro" id="IPR024079">
    <property type="entry name" value="MetalloPept_cat_dom_sf"/>
</dbReference>
<dbReference type="RefSeq" id="WP_176005109.1">
    <property type="nucleotide sequence ID" value="NZ_JABWMI010000006.1"/>
</dbReference>
<comment type="similarity">
    <text evidence="2">Belongs to the peptidase M13 family.</text>
</comment>
<dbReference type="InterPro" id="IPR042089">
    <property type="entry name" value="Peptidase_M13_dom_2"/>
</dbReference>
<proteinExistence type="inferred from homology"/>
<evidence type="ECO:0000256" key="1">
    <source>
        <dbReference type="ARBA" id="ARBA00001947"/>
    </source>
</evidence>
<evidence type="ECO:0000313" key="10">
    <source>
        <dbReference type="EMBL" id="NYA70294.1"/>
    </source>
</evidence>
<evidence type="ECO:0000256" key="7">
    <source>
        <dbReference type="ARBA" id="ARBA00023049"/>
    </source>
</evidence>
<dbReference type="GO" id="GO:0046872">
    <property type="term" value="F:metal ion binding"/>
    <property type="evidence" value="ECO:0007669"/>
    <property type="project" value="UniProtKB-KW"/>
</dbReference>
<dbReference type="InterPro" id="IPR008753">
    <property type="entry name" value="Peptidase_M13_N"/>
</dbReference>
<evidence type="ECO:0000256" key="5">
    <source>
        <dbReference type="ARBA" id="ARBA00022801"/>
    </source>
</evidence>
<evidence type="ECO:0000256" key="4">
    <source>
        <dbReference type="ARBA" id="ARBA00022723"/>
    </source>
</evidence>
<dbReference type="Gene3D" id="1.10.1380.10">
    <property type="entry name" value="Neutral endopeptidase , domain2"/>
    <property type="match status" value="1"/>
</dbReference>
<comment type="cofactor">
    <cofactor evidence="1">
        <name>Zn(2+)</name>
        <dbReference type="ChEBI" id="CHEBI:29105"/>
    </cofactor>
</comment>
<dbReference type="Pfam" id="PF01431">
    <property type="entry name" value="Peptidase_M13"/>
    <property type="match status" value="1"/>
</dbReference>
<keyword evidence="3" id="KW-0645">Protease</keyword>
<dbReference type="PANTHER" id="PTHR11733">
    <property type="entry name" value="ZINC METALLOPROTEASE FAMILY M13 NEPRILYSIN-RELATED"/>
    <property type="match status" value="1"/>
</dbReference>
<keyword evidence="6" id="KW-0862">Zinc</keyword>
<dbReference type="Pfam" id="PF05649">
    <property type="entry name" value="Peptidase_M13_N"/>
    <property type="match status" value="1"/>
</dbReference>
<feature type="domain" description="Peptidase M13 C-terminal" evidence="8">
    <location>
        <begin position="475"/>
        <end position="676"/>
    </location>
</feature>
<comment type="caution">
    <text evidence="10">The sequence shown here is derived from an EMBL/GenBank/DDBJ whole genome shotgun (WGS) entry which is preliminary data.</text>
</comment>
<dbReference type="Proteomes" id="UP000535020">
    <property type="component" value="Unassembled WGS sequence"/>
</dbReference>
<keyword evidence="11" id="KW-1185">Reference proteome</keyword>
<protein>
    <submittedName>
        <fullName evidence="10">Peptidase M13</fullName>
    </submittedName>
</protein>
<dbReference type="PRINTS" id="PR00786">
    <property type="entry name" value="NEPRILYSIN"/>
</dbReference>
<keyword evidence="5" id="KW-0378">Hydrolase</keyword>
<dbReference type="GO" id="GO:0016485">
    <property type="term" value="P:protein processing"/>
    <property type="evidence" value="ECO:0007669"/>
    <property type="project" value="TreeGrafter"/>
</dbReference>
<evidence type="ECO:0000256" key="6">
    <source>
        <dbReference type="ARBA" id="ARBA00022833"/>
    </source>
</evidence>
<dbReference type="GO" id="GO:0004222">
    <property type="term" value="F:metalloendopeptidase activity"/>
    <property type="evidence" value="ECO:0007669"/>
    <property type="project" value="InterPro"/>
</dbReference>
<dbReference type="AlphaFoldDB" id="A0A7Y9C5E1"/>
<evidence type="ECO:0000259" key="8">
    <source>
        <dbReference type="Pfam" id="PF01431"/>
    </source>
</evidence>
<dbReference type="CDD" id="cd08662">
    <property type="entry name" value="M13"/>
    <property type="match status" value="1"/>
</dbReference>
<accession>A0A7Y9C5E1</accession>
<dbReference type="EMBL" id="JACBJI010000002">
    <property type="protein sequence ID" value="NYA70294.1"/>
    <property type="molecule type" value="Genomic_DNA"/>
</dbReference>
<keyword evidence="4" id="KW-0479">Metal-binding</keyword>
<keyword evidence="7" id="KW-0482">Metalloprotease</keyword>
<evidence type="ECO:0000256" key="2">
    <source>
        <dbReference type="ARBA" id="ARBA00007357"/>
    </source>
</evidence>
<organism evidence="10 11">
    <name type="scientific">Flavobacterium agri</name>
    <dbReference type="NCBI Taxonomy" id="2743471"/>
    <lineage>
        <taxon>Bacteria</taxon>
        <taxon>Pseudomonadati</taxon>
        <taxon>Bacteroidota</taxon>
        <taxon>Flavobacteriia</taxon>
        <taxon>Flavobacteriales</taxon>
        <taxon>Flavobacteriaceae</taxon>
        <taxon>Flavobacterium</taxon>
    </lineage>
</organism>
<dbReference type="PANTHER" id="PTHR11733:SF167">
    <property type="entry name" value="FI17812P1-RELATED"/>
    <property type="match status" value="1"/>
</dbReference>
<dbReference type="InterPro" id="IPR000718">
    <property type="entry name" value="Peptidase_M13"/>
</dbReference>
<sequence>MTNKTLIRIPILTGAVLLSLASCQSDKKEELASGILLKNMDTLVKPGNDFDAYVNGAWMKNNKIPADKASYGVAEILDDEAQENVKKIIEESAKGDFSDGSNEQKIGDFYNSYMDQKTRDSKGITPLKPELAAIDEIKTYDDLAAYFGKANANGTTTPFAVGVTEDFKDPTKYMLYTWQSGIGLPEREYYFLTDAKSVEIRNKYVAHIAAMLKFIGDEKADENAKKIMALETAIASKHMTKELTRDVTKMYNPQEIANLKTIMPNFNWTAMLENAKIKGQKTIIFPQVEFMKAIDGIIKTTPIDTWKTWLKWNTIHDAATVLTAEIDKENFNFYGKTLNGTEKQREQWRRGVGAVNNNLGEIVGEVYVKKHFSPEAKKRMEELVQNLLKAYEESIKELTWMTPETKKQALEKLSKFTPKVGYPDKWRDYSSLKVVKGDLYGNMERSTEFEYNRQISKLGKKVDRSEWGMTPQTVNAYYNPSLNEIVFPAAILQPPFFDLNADDAVNYGSIGAVIGHEIGHGFDDQGSSFDGDGVLRNWWTEKDHAAFKERTGALVNQYNEFKVFPDLTVNGAFTLGENIGDLGGVTIAYRAYQISLKGKPSPKMDGFTGEQRFFIGYAQSWLSLQREESLRNQVASDPHSPAHFRVNGIVRNIPEFYKAFDVKPGDSLYLAPEKRVKIW</sequence>
<feature type="domain" description="Peptidase M13 N-terminal" evidence="9">
    <location>
        <begin position="46"/>
        <end position="423"/>
    </location>
</feature>
<evidence type="ECO:0000259" key="9">
    <source>
        <dbReference type="Pfam" id="PF05649"/>
    </source>
</evidence>
<name>A0A7Y9C5E1_9FLAO</name>
<dbReference type="InterPro" id="IPR018497">
    <property type="entry name" value="Peptidase_M13_C"/>
</dbReference>
<evidence type="ECO:0000256" key="3">
    <source>
        <dbReference type="ARBA" id="ARBA00022670"/>
    </source>
</evidence>
<evidence type="ECO:0000313" key="11">
    <source>
        <dbReference type="Proteomes" id="UP000535020"/>
    </source>
</evidence>
<reference evidence="10 11" key="1">
    <citation type="submission" date="2020-07" db="EMBL/GenBank/DDBJ databases">
        <authorList>
            <person name="Sun Q."/>
        </authorList>
    </citation>
    <scope>NUCLEOTIDE SEQUENCE [LARGE SCALE GENOMIC DNA]</scope>
    <source>
        <strain evidence="10 11">MAH-1</strain>
    </source>
</reference>
<dbReference type="SUPFAM" id="SSF55486">
    <property type="entry name" value="Metalloproteases ('zincins'), catalytic domain"/>
    <property type="match status" value="1"/>
</dbReference>
<dbReference type="Gene3D" id="3.40.390.10">
    <property type="entry name" value="Collagenase (Catalytic Domain)"/>
    <property type="match status" value="1"/>
</dbReference>
<dbReference type="PROSITE" id="PS51885">
    <property type="entry name" value="NEPRILYSIN"/>
    <property type="match status" value="1"/>
</dbReference>
<dbReference type="PROSITE" id="PS51257">
    <property type="entry name" value="PROKAR_LIPOPROTEIN"/>
    <property type="match status" value="1"/>
</dbReference>
<dbReference type="GO" id="GO:0005886">
    <property type="term" value="C:plasma membrane"/>
    <property type="evidence" value="ECO:0007669"/>
    <property type="project" value="TreeGrafter"/>
</dbReference>